<feature type="compositionally biased region" description="Polar residues" evidence="2">
    <location>
        <begin position="2106"/>
        <end position="2115"/>
    </location>
</feature>
<feature type="compositionally biased region" description="Polar residues" evidence="2">
    <location>
        <begin position="162"/>
        <end position="176"/>
    </location>
</feature>
<feature type="compositionally biased region" description="Polar residues" evidence="2">
    <location>
        <begin position="958"/>
        <end position="976"/>
    </location>
</feature>
<feature type="region of interest" description="Disordered" evidence="2">
    <location>
        <begin position="1538"/>
        <end position="1596"/>
    </location>
</feature>
<evidence type="ECO:0000259" key="3">
    <source>
        <dbReference type="PROSITE" id="PS50090"/>
    </source>
</evidence>
<dbReference type="InterPro" id="IPR044798">
    <property type="entry name" value="EAF1A/B"/>
</dbReference>
<dbReference type="Proteomes" id="UP001497444">
    <property type="component" value="Chromosome 10"/>
</dbReference>
<feature type="domain" description="Myb-like" evidence="3">
    <location>
        <begin position="1137"/>
        <end position="1183"/>
    </location>
</feature>
<feature type="compositionally biased region" description="Low complexity" evidence="2">
    <location>
        <begin position="1907"/>
        <end position="1929"/>
    </location>
</feature>
<organism evidence="5 6">
    <name type="scientific">Sphagnum jensenii</name>
    <dbReference type="NCBI Taxonomy" id="128206"/>
    <lineage>
        <taxon>Eukaryota</taxon>
        <taxon>Viridiplantae</taxon>
        <taxon>Streptophyta</taxon>
        <taxon>Embryophyta</taxon>
        <taxon>Bryophyta</taxon>
        <taxon>Sphagnophytina</taxon>
        <taxon>Sphagnopsida</taxon>
        <taxon>Sphagnales</taxon>
        <taxon>Sphagnaceae</taxon>
        <taxon>Sphagnum</taxon>
    </lineage>
</organism>
<feature type="compositionally biased region" description="Low complexity" evidence="2">
    <location>
        <begin position="1821"/>
        <end position="1830"/>
    </location>
</feature>
<feature type="compositionally biased region" description="Polar residues" evidence="2">
    <location>
        <begin position="2013"/>
        <end position="2030"/>
    </location>
</feature>
<feature type="region of interest" description="Disordered" evidence="2">
    <location>
        <begin position="1851"/>
        <end position="1935"/>
    </location>
</feature>
<feature type="region of interest" description="Disordered" evidence="2">
    <location>
        <begin position="1966"/>
        <end position="2115"/>
    </location>
</feature>
<keyword evidence="6" id="KW-1185">Reference proteome</keyword>
<feature type="compositionally biased region" description="Low complexity" evidence="2">
    <location>
        <begin position="1851"/>
        <end position="1900"/>
    </location>
</feature>
<feature type="compositionally biased region" description="Low complexity" evidence="2">
    <location>
        <begin position="1788"/>
        <end position="1803"/>
    </location>
</feature>
<evidence type="ECO:0000313" key="5">
    <source>
        <dbReference type="EMBL" id="CAK9257362.1"/>
    </source>
</evidence>
<keyword evidence="1" id="KW-0156">Chromatin regulator</keyword>
<reference evidence="5" key="1">
    <citation type="submission" date="2024-02" db="EMBL/GenBank/DDBJ databases">
        <authorList>
            <consortium name="ELIXIR-Norway"/>
            <consortium name="Elixir Norway"/>
        </authorList>
    </citation>
    <scope>NUCLEOTIDE SEQUENCE</scope>
</reference>
<dbReference type="PROSITE" id="PS51204">
    <property type="entry name" value="HSA"/>
    <property type="match status" value="1"/>
</dbReference>
<dbReference type="InterPro" id="IPR001005">
    <property type="entry name" value="SANT/Myb"/>
</dbReference>
<dbReference type="EMBL" id="OZ020105">
    <property type="protein sequence ID" value="CAK9257362.1"/>
    <property type="molecule type" value="Genomic_DNA"/>
</dbReference>
<feature type="compositionally biased region" description="Low complexity" evidence="2">
    <location>
        <begin position="1542"/>
        <end position="1573"/>
    </location>
</feature>
<dbReference type="PANTHER" id="PTHR46774">
    <property type="entry name" value="CHROMATIN MODIFICATION-RELATED PROTEIN EAF1 A-RELATED"/>
    <property type="match status" value="1"/>
</dbReference>
<feature type="compositionally biased region" description="Polar residues" evidence="2">
    <location>
        <begin position="117"/>
        <end position="129"/>
    </location>
</feature>
<gene>
    <name evidence="5" type="ORF">CSSPJE1EN1_LOCUS2840</name>
</gene>
<dbReference type="Pfam" id="PF07529">
    <property type="entry name" value="HSA"/>
    <property type="match status" value="1"/>
</dbReference>
<feature type="compositionally biased region" description="Low complexity" evidence="2">
    <location>
        <begin position="2240"/>
        <end position="2251"/>
    </location>
</feature>
<feature type="region of interest" description="Disordered" evidence="2">
    <location>
        <begin position="923"/>
        <end position="1043"/>
    </location>
</feature>
<feature type="region of interest" description="Disordered" evidence="2">
    <location>
        <begin position="1305"/>
        <end position="1360"/>
    </location>
</feature>
<feature type="compositionally biased region" description="Gly residues" evidence="2">
    <location>
        <begin position="1314"/>
        <end position="1324"/>
    </location>
</feature>
<dbReference type="SMART" id="SM00573">
    <property type="entry name" value="HSA"/>
    <property type="match status" value="1"/>
</dbReference>
<feature type="compositionally biased region" description="Polar residues" evidence="2">
    <location>
        <begin position="1758"/>
        <end position="1767"/>
    </location>
</feature>
<feature type="region of interest" description="Disordered" evidence="2">
    <location>
        <begin position="1057"/>
        <end position="1135"/>
    </location>
</feature>
<feature type="region of interest" description="Disordered" evidence="2">
    <location>
        <begin position="380"/>
        <end position="444"/>
    </location>
</feature>
<feature type="compositionally biased region" description="Low complexity" evidence="2">
    <location>
        <begin position="1730"/>
        <end position="1741"/>
    </location>
</feature>
<feature type="compositionally biased region" description="Low complexity" evidence="2">
    <location>
        <begin position="1988"/>
        <end position="2012"/>
    </location>
</feature>
<feature type="compositionally biased region" description="Polar residues" evidence="2">
    <location>
        <begin position="1966"/>
        <end position="1981"/>
    </location>
</feature>
<feature type="compositionally biased region" description="Low complexity" evidence="2">
    <location>
        <begin position="1341"/>
        <end position="1360"/>
    </location>
</feature>
<feature type="compositionally biased region" description="Polar residues" evidence="2">
    <location>
        <begin position="1090"/>
        <end position="1099"/>
    </location>
</feature>
<evidence type="ECO:0000256" key="2">
    <source>
        <dbReference type="SAM" id="MobiDB-lite"/>
    </source>
</evidence>
<feature type="domain" description="HSA" evidence="4">
    <location>
        <begin position="641"/>
        <end position="717"/>
    </location>
</feature>
<feature type="compositionally biased region" description="Polar residues" evidence="2">
    <location>
        <begin position="992"/>
        <end position="1003"/>
    </location>
</feature>
<protein>
    <submittedName>
        <fullName evidence="5">Uncharacterized protein</fullName>
    </submittedName>
</protein>
<feature type="compositionally biased region" description="Low complexity" evidence="2">
    <location>
        <begin position="1687"/>
        <end position="1718"/>
    </location>
</feature>
<name>A0ABP0VSC7_9BRYO</name>
<evidence type="ECO:0000313" key="6">
    <source>
        <dbReference type="Proteomes" id="UP001497444"/>
    </source>
</evidence>
<accession>A0ABP0VSC7</accession>
<feature type="region of interest" description="Disordered" evidence="2">
    <location>
        <begin position="1684"/>
        <end position="1830"/>
    </location>
</feature>
<feature type="compositionally biased region" description="Basic and acidic residues" evidence="2">
    <location>
        <begin position="385"/>
        <end position="407"/>
    </location>
</feature>
<feature type="compositionally biased region" description="Polar residues" evidence="2">
    <location>
        <begin position="1073"/>
        <end position="1083"/>
    </location>
</feature>
<feature type="compositionally biased region" description="Polar residues" evidence="2">
    <location>
        <begin position="414"/>
        <end position="425"/>
    </location>
</feature>
<evidence type="ECO:0000259" key="4">
    <source>
        <dbReference type="PROSITE" id="PS51204"/>
    </source>
</evidence>
<feature type="region of interest" description="Disordered" evidence="2">
    <location>
        <begin position="150"/>
        <end position="191"/>
    </location>
</feature>
<feature type="region of interest" description="Disordered" evidence="2">
    <location>
        <begin position="1633"/>
        <end position="1652"/>
    </location>
</feature>
<evidence type="ECO:0000256" key="1">
    <source>
        <dbReference type="ARBA" id="ARBA00022853"/>
    </source>
</evidence>
<dbReference type="InterPro" id="IPR014012">
    <property type="entry name" value="HSA_dom"/>
</dbReference>
<feature type="region of interest" description="Disordered" evidence="2">
    <location>
        <begin position="103"/>
        <end position="138"/>
    </location>
</feature>
<feature type="region of interest" description="Disordered" evidence="2">
    <location>
        <begin position="24"/>
        <end position="43"/>
    </location>
</feature>
<sequence length="2251" mass="239077">MLASQHGCKLHSAGFEHSVNAEQGSMGAGAGAAATIDHDTPPRGTAIEKVQAELRRDLAVREERRRELEFLEKGGEPLDFKFGKVPSLTFSFPSAAEPLANNLLSEGEGGSAPNAIANGNPTENISSQGVSGGVEPDECSFLVDTRDATDHAIPSKGESPQPGCSTSDSVQTQVDLTTKRESESPGGGCVGSKDPAYLKRNRHWSQHLGNGHLSVKEQEKVVGVNSSLVEVETKENPVPIKDESMLDMGFQMLPHQSPHAASGKWNGGTTNQELEPVIGVMTRCGAVLEQHAADVSTDIGKGSNRTVLRSHLPLKSGVDLSVDTGKKDGLPLAGKESNIGLFFSEDKPNPHVQSFCELGEVVAAGLQGFVGDKSALGRISVNPGRARDEDTATGHSEHRTSKLEAQERVGTAPLINSSSIENGSGRTHKEVSQGGPNSPPRSCLNEQNLSSKEVTGADGKSGPAAELILKGVEGVSIQKSLMINKGLVRGSNNIRQAKRDWSAQDDKRLSASNARIKVENVVAEDRAKPSAAEAEVSCSQMSDVPRPQKLRTEGQAGASVGRISMTIGRTSSSSALLKNKFPGLVIPWEKEVNPTVQAEAEKHRADISAKARKACEDIILEEAEHLQVSVARKSTVDQALKKPWPEDSRRKAHWDFVLEEMAWLANDFMQESLWKRAAAAQVCRCVALIRRQDDFLASELSTRQRKVAKVLADAVSGFWHSIEAADMGTDNVDKKKSMVIQQYAMRFLKSSGFELMVQAEAPATPERHSESSSTILEPFWEDQFPEELLFYVVPHGAMEVYRASAESDRATLEKCELELASDAEVHTIHDAAEDAAVNCDFGVGDHADDRGSQDDYPQLHFMPHSVGSGGGLPGIAKKKRKKILKVNTAIPKVEPGGPLSGFVYEPSMSGGDLGLPSPVVTGKRSLSGHTGSSSLPGIIPTKRARSSAANLRQRPAVASTSPGTLGLSPRTTVSSHCKQDKGMDMLDGSNRADINSDTPSNSLHAVGNKGTFVPSKSKKKKNFKHSLGDTSASRQADDGVSGSTTVKVPMTFVIFLPDTSETPGPGVKKSKIVKQSSDGNTEAISDPIQPASQTGQQSVVLGGNKMMRQNSNRDRNNPKSKSSKGSPLNTPTGIGIPWSSVEDQAILVLVHDLGPNWELVSDVLSYNSQLKGIYRKPMLCRERHKFLSERLGTEIQENSDDFSPVQLSNAPPTGIPKGNNTRTLLQRIHGAVEEDTLKVHLEQICLTWEKFRPQKATDVQEQKVLTTPHPSHGIAISQFCNGDTPNPLDLCDRVMANGEIPPHSFAMQASAHGNGPGFPSGGLPPGSSLRPPSSGMPPGLPGSNGLLPGHPVASSSASINAAAARDAQHLPAMRLTSEETNQLRMATAGPVGAYNQRLQQQAVSATAGLPVLGSLPNSNDLPLLPTSTTAGMLIGLNRTMSLPRPGLPGLGLAAVSNMGSVGLGTMLPPSGVNMGSSATFPSCSISGHFMAHKTRDNLHQFRMDTCPEEQRMQLIKQLQHHALQGDTQAAAALTSLGSDMVSSPPQSFSPQHQHQQQQQQQQQAQAFQALFAQDTLPRTFTPPPRDSQQQAWQLQAAHLKEQQRQLQQQQRLLGALPTLPQPQHQQLLAPHQPYMPNLSSQHMGLQSQHIISQQSQNLQKQLGQQQQQQVATASEVAQCSLPSSSLQSAPVSPAGSGSSSLNSQQQQCLPQQNQAPGQMPQIPGPAKLGQAKQFQKHQQQQTSRVSKGVSRGPMMMQGLSQSNNLPANVNIGGKEMPGELPGQTGGHPLQQGQRVLQPQGQIQSGKLQAWSQQGIAGQKPQLQSQGAQLQGGAQSQGLAYIAGQQKGHQQQQGAQVLASKQQQSQQQAASSQQQTQRTPSPQQAQAQQQLPLSAQISQPQLQPPTPCQQQQQQQSQQNQRWPMQQQQEPPHQRRSVSLKLPKLQTWHPGTAIGMPMPGQLGKAGMQQQGQVVSPQMASQPASPAYQLGTTSSTGTPMSMSSSSPQVMPISSGLKSTTVNSSHWKSNQAAPSTPGGMFNLAHTSSPGLAHVPPMVGPSGVHMPSSNGNTGLPIHGASSSGLPPAHAVMRNAPGQKFAVGPGPHGRENTGSQQGVTVEQWSHQGSSTPVSFAMSNMAASQTRLPVQSSSPGMLPGSMMGLVTSGPPNVTTDKGPPPAGPSHRASIPGSGLLYSMQPQQPPVGNVTSTVTAVSRRSPSPASSGPVPAAAISPMGSTPPSLVMPAGAAAPSSSSP</sequence>
<feature type="compositionally biased region" description="Polar residues" evidence="2">
    <location>
        <begin position="1804"/>
        <end position="1815"/>
    </location>
</feature>
<dbReference type="PANTHER" id="PTHR46774:SF3">
    <property type="entry name" value="CHROMATIN MODIFICATION-RELATED PROTEIN EAF1 A-RELATED"/>
    <property type="match status" value="1"/>
</dbReference>
<feature type="region of interest" description="Disordered" evidence="2">
    <location>
        <begin position="2161"/>
        <end position="2251"/>
    </location>
</feature>
<proteinExistence type="predicted"/>
<dbReference type="PROSITE" id="PS50090">
    <property type="entry name" value="MYB_LIKE"/>
    <property type="match status" value="1"/>
</dbReference>
<feature type="compositionally biased region" description="Low complexity" evidence="2">
    <location>
        <begin position="2208"/>
        <end position="2229"/>
    </location>
</feature>